<dbReference type="GO" id="GO:0035999">
    <property type="term" value="P:tetrahydrofolate interconversion"/>
    <property type="evidence" value="ECO:0007669"/>
    <property type="project" value="UniProtKB-UniPathway"/>
</dbReference>
<reference evidence="7" key="1">
    <citation type="submission" date="2018-01" db="EMBL/GenBank/DDBJ databases">
        <authorList>
            <person name="Kerou L M."/>
        </authorList>
    </citation>
    <scope>NUCLEOTIDE SEQUENCE [LARGE SCALE GENOMIC DNA]</scope>
    <source>
        <strain evidence="7">SCU2</strain>
    </source>
</reference>
<keyword evidence="4" id="KW-0274">FAD</keyword>
<keyword evidence="3" id="KW-0285">Flavoprotein</keyword>
<name>A0A2K5AQ94_9ARCH</name>
<evidence type="ECO:0000256" key="1">
    <source>
        <dbReference type="ARBA" id="ARBA00001974"/>
    </source>
</evidence>
<sequence>MRMKITYEMNPPRIMASLSNSNYNDPNTPKRERFDLQSLSSDLERFYCRVRMLYGLAHMIHVTDSVLGIPRLSSISIGREIVQKHKLRARCSIRVRDRNTNAILQLVTDAIIAGIDGLLVIKGDEPRHSSIDSALKPSSVVKFLNEHGFSKHIRLYLSIDAENYSEDELNRKISAEPHGLITQSLSSLEPLVSLADRVKANNMCIVPCIMVPSPKNKASASSINLDWSRYEHDVESFVLEAYSLCGEVMITSPNSFNDGINILKRVMYGKAYQRGTVQRGSDTVGVEYKEKEGENGGWKHE</sequence>
<dbReference type="KEGG" id="ncv:NCAV_0619"/>
<dbReference type="AlphaFoldDB" id="A0A2K5AQ94"/>
<dbReference type="SUPFAM" id="SSF51730">
    <property type="entry name" value="FAD-linked oxidoreductase"/>
    <property type="match status" value="1"/>
</dbReference>
<evidence type="ECO:0000256" key="3">
    <source>
        <dbReference type="ARBA" id="ARBA00022630"/>
    </source>
</evidence>
<dbReference type="Proteomes" id="UP000236248">
    <property type="component" value="Chromosome NCAV"/>
</dbReference>
<evidence type="ECO:0000313" key="6">
    <source>
        <dbReference type="EMBL" id="SPC33810.1"/>
    </source>
</evidence>
<comment type="pathway">
    <text evidence="2">One-carbon metabolism; tetrahydrofolate interconversion.</text>
</comment>
<dbReference type="Pfam" id="PF02219">
    <property type="entry name" value="MTHFR"/>
    <property type="match status" value="1"/>
</dbReference>
<evidence type="ECO:0000256" key="4">
    <source>
        <dbReference type="ARBA" id="ARBA00022827"/>
    </source>
</evidence>
<dbReference type="InterPro" id="IPR003171">
    <property type="entry name" value="Mehydrof_redctse-like"/>
</dbReference>
<gene>
    <name evidence="6" type="ORF">NCAV_0619</name>
</gene>
<dbReference type="GO" id="GO:0006555">
    <property type="term" value="P:methionine metabolic process"/>
    <property type="evidence" value="ECO:0007669"/>
    <property type="project" value="InterPro"/>
</dbReference>
<keyword evidence="7" id="KW-1185">Reference proteome</keyword>
<dbReference type="EMBL" id="LT981265">
    <property type="protein sequence ID" value="SPC33810.1"/>
    <property type="molecule type" value="Genomic_DNA"/>
</dbReference>
<dbReference type="RefSeq" id="WP_103287395.1">
    <property type="nucleotide sequence ID" value="NZ_LT981265.1"/>
</dbReference>
<keyword evidence="5" id="KW-0560">Oxidoreductase</keyword>
<comment type="cofactor">
    <cofactor evidence="1">
        <name>FAD</name>
        <dbReference type="ChEBI" id="CHEBI:57692"/>
    </cofactor>
</comment>
<dbReference type="GO" id="GO:0004489">
    <property type="term" value="F:methylenetetrahydrofolate reductase [NAD(P)H] activity"/>
    <property type="evidence" value="ECO:0007669"/>
    <property type="project" value="InterPro"/>
</dbReference>
<accession>A0A2K5AQ94</accession>
<proteinExistence type="predicted"/>
<dbReference type="Gene3D" id="3.20.20.220">
    <property type="match status" value="1"/>
</dbReference>
<evidence type="ECO:0000256" key="5">
    <source>
        <dbReference type="ARBA" id="ARBA00023002"/>
    </source>
</evidence>
<evidence type="ECO:0000313" key="7">
    <source>
        <dbReference type="Proteomes" id="UP000236248"/>
    </source>
</evidence>
<dbReference type="GeneID" id="41594700"/>
<dbReference type="InterPro" id="IPR029041">
    <property type="entry name" value="FAD-linked_oxidoreductase-like"/>
</dbReference>
<evidence type="ECO:0000256" key="2">
    <source>
        <dbReference type="ARBA" id="ARBA00004777"/>
    </source>
</evidence>
<protein>
    <submittedName>
        <fullName evidence="6">Putative 5 10-methylenetetrahydrofolate reductase-like protein</fullName>
    </submittedName>
</protein>
<organism evidence="6 7">
    <name type="scientific">Candidatus Nitrosocaldus cavascurensis</name>
    <dbReference type="NCBI Taxonomy" id="2058097"/>
    <lineage>
        <taxon>Archaea</taxon>
        <taxon>Nitrososphaerota</taxon>
        <taxon>Nitrososphaeria</taxon>
        <taxon>Candidatus Nitrosocaldales</taxon>
        <taxon>Candidatus Nitrosocaldaceae</taxon>
        <taxon>Candidatus Nitrosocaldus</taxon>
    </lineage>
</organism>
<dbReference type="UniPathway" id="UPA00193"/>